<dbReference type="EMBL" id="JFFI01002400">
    <property type="protein sequence ID" value="KXH35058.1"/>
    <property type="molecule type" value="Genomic_DNA"/>
</dbReference>
<organism evidence="2 3">
    <name type="scientific">Colletotrichum salicis</name>
    <dbReference type="NCBI Taxonomy" id="1209931"/>
    <lineage>
        <taxon>Eukaryota</taxon>
        <taxon>Fungi</taxon>
        <taxon>Dikarya</taxon>
        <taxon>Ascomycota</taxon>
        <taxon>Pezizomycotina</taxon>
        <taxon>Sordariomycetes</taxon>
        <taxon>Hypocreomycetidae</taxon>
        <taxon>Glomerellales</taxon>
        <taxon>Glomerellaceae</taxon>
        <taxon>Colletotrichum</taxon>
        <taxon>Colletotrichum acutatum species complex</taxon>
    </lineage>
</organism>
<evidence type="ECO:0000313" key="3">
    <source>
        <dbReference type="Proteomes" id="UP000070121"/>
    </source>
</evidence>
<feature type="compositionally biased region" description="Acidic residues" evidence="1">
    <location>
        <begin position="25"/>
        <end position="39"/>
    </location>
</feature>
<reference evidence="2 3" key="1">
    <citation type="submission" date="2014-02" db="EMBL/GenBank/DDBJ databases">
        <title>The genome sequence of Colletotrichum salicis CBS 607.94.</title>
        <authorList>
            <person name="Baroncelli R."/>
            <person name="Thon M.R."/>
        </authorList>
    </citation>
    <scope>NUCLEOTIDE SEQUENCE [LARGE SCALE GENOMIC DNA]</scope>
    <source>
        <strain evidence="2 3">CBS 607.94</strain>
    </source>
</reference>
<comment type="caution">
    <text evidence="2">The sequence shown here is derived from an EMBL/GenBank/DDBJ whole genome shotgun (WGS) entry which is preliminary data.</text>
</comment>
<proteinExistence type="predicted"/>
<evidence type="ECO:0000313" key="2">
    <source>
        <dbReference type="EMBL" id="KXH35058.1"/>
    </source>
</evidence>
<dbReference type="Proteomes" id="UP000070121">
    <property type="component" value="Unassembled WGS sequence"/>
</dbReference>
<gene>
    <name evidence="2" type="ORF">CSAL01_11075</name>
</gene>
<keyword evidence="3" id="KW-1185">Reference proteome</keyword>
<evidence type="ECO:0000256" key="1">
    <source>
        <dbReference type="SAM" id="MobiDB-lite"/>
    </source>
</evidence>
<dbReference type="AlphaFoldDB" id="A0A135SGL9"/>
<accession>A0A135SGL9</accession>
<protein>
    <submittedName>
        <fullName evidence="2">Uncharacterized protein</fullName>
    </submittedName>
</protein>
<sequence length="256" mass="28050">MSRAWGLPADHNRQADRPGCSHEDLNDEDGSTSDDESEWNDLQSEGLEGLQDPGHDVSSGSPRLAEDGQLLYAGNPTLQGLTLRLLDFLVTEEFEDGQAKSTLLIYFSGVLGLSVPLLRLPSHHRGVAPPDPSRLCRLPCKAPSRTTREAEPGPSRKMCLASQAPLGEMKSLLAYGRALARSDGPSFLFRWSDDGQVLHWDDGRLSLHQFKSIAQDVLQRTASAVDRLMYGWSPACDLAGIKDRMANTSRGYSFVS</sequence>
<dbReference type="OrthoDB" id="4160379at2759"/>
<feature type="region of interest" description="Disordered" evidence="1">
    <location>
        <begin position="1"/>
        <end position="63"/>
    </location>
</feature>
<name>A0A135SGL9_9PEZI</name>
<dbReference type="STRING" id="1209931.A0A135SGL9"/>
<feature type="compositionally biased region" description="Basic and acidic residues" evidence="1">
    <location>
        <begin position="10"/>
        <end position="24"/>
    </location>
</feature>